<comment type="caution">
    <text evidence="11">The sequence shown here is derived from an EMBL/GenBank/DDBJ whole genome shotgun (WGS) entry which is preliminary data.</text>
</comment>
<dbReference type="Pfam" id="PF02518">
    <property type="entry name" value="HATPase_c"/>
    <property type="match status" value="1"/>
</dbReference>
<dbReference type="Proteomes" id="UP000033956">
    <property type="component" value="Unassembled WGS sequence"/>
</dbReference>
<evidence type="ECO:0000256" key="5">
    <source>
        <dbReference type="ARBA" id="ARBA00022777"/>
    </source>
</evidence>
<evidence type="ECO:0000256" key="9">
    <source>
        <dbReference type="SAM" id="Phobius"/>
    </source>
</evidence>
<feature type="transmembrane region" description="Helical" evidence="9">
    <location>
        <begin position="301"/>
        <end position="325"/>
    </location>
</feature>
<dbReference type="Gene3D" id="1.20.5.1930">
    <property type="match status" value="1"/>
</dbReference>
<dbReference type="PANTHER" id="PTHR24421">
    <property type="entry name" value="NITRATE/NITRITE SENSOR PROTEIN NARX-RELATED"/>
    <property type="match status" value="1"/>
</dbReference>
<feature type="transmembrane region" description="Helical" evidence="9">
    <location>
        <begin position="165"/>
        <end position="186"/>
    </location>
</feature>
<feature type="transmembrane region" description="Helical" evidence="9">
    <location>
        <begin position="140"/>
        <end position="158"/>
    </location>
</feature>
<feature type="domain" description="Histidine kinase/HSP90-like ATPase" evidence="10">
    <location>
        <begin position="597"/>
        <end position="687"/>
    </location>
</feature>
<dbReference type="GO" id="GO:0000155">
    <property type="term" value="F:phosphorelay sensor kinase activity"/>
    <property type="evidence" value="ECO:0007669"/>
    <property type="project" value="InterPro"/>
</dbReference>
<evidence type="ECO:0000256" key="3">
    <source>
        <dbReference type="ARBA" id="ARBA00022679"/>
    </source>
</evidence>
<gene>
    <name evidence="11" type="primary">degS_3</name>
    <name evidence="11" type="ORF">RS81_02530</name>
</gene>
<dbReference type="EMBL" id="JYIZ01000054">
    <property type="protein sequence ID" value="KJL38735.1"/>
    <property type="molecule type" value="Genomic_DNA"/>
</dbReference>
<dbReference type="RefSeq" id="WP_052682566.1">
    <property type="nucleotide sequence ID" value="NZ_BAAAUP010000002.1"/>
</dbReference>
<dbReference type="EC" id="2.7.13.3" evidence="11"/>
<evidence type="ECO:0000313" key="11">
    <source>
        <dbReference type="EMBL" id="KJL38735.1"/>
    </source>
</evidence>
<feature type="transmembrane region" description="Helical" evidence="9">
    <location>
        <begin position="109"/>
        <end position="128"/>
    </location>
</feature>
<feature type="transmembrane region" description="Helical" evidence="9">
    <location>
        <begin position="192"/>
        <end position="215"/>
    </location>
</feature>
<keyword evidence="8 9" id="KW-0472">Membrane</keyword>
<dbReference type="InterPro" id="IPR050482">
    <property type="entry name" value="Sensor_HK_TwoCompSys"/>
</dbReference>
<feature type="transmembrane region" description="Helical" evidence="9">
    <location>
        <begin position="21"/>
        <end position="43"/>
    </location>
</feature>
<dbReference type="SMART" id="SM00387">
    <property type="entry name" value="HATPase_c"/>
    <property type="match status" value="1"/>
</dbReference>
<dbReference type="OrthoDB" id="227596at2"/>
<dbReference type="InterPro" id="IPR029016">
    <property type="entry name" value="GAF-like_dom_sf"/>
</dbReference>
<feature type="transmembrane region" description="Helical" evidence="9">
    <location>
        <begin position="266"/>
        <end position="289"/>
    </location>
</feature>
<keyword evidence="12" id="KW-1185">Reference proteome</keyword>
<evidence type="ECO:0000256" key="7">
    <source>
        <dbReference type="ARBA" id="ARBA00023012"/>
    </source>
</evidence>
<evidence type="ECO:0000259" key="10">
    <source>
        <dbReference type="SMART" id="SM00387"/>
    </source>
</evidence>
<keyword evidence="2" id="KW-1003">Cell membrane</keyword>
<dbReference type="PANTHER" id="PTHR24421:SF37">
    <property type="entry name" value="SENSOR HISTIDINE KINASE NARS"/>
    <property type="match status" value="1"/>
</dbReference>
<evidence type="ECO:0000256" key="4">
    <source>
        <dbReference type="ARBA" id="ARBA00022692"/>
    </source>
</evidence>
<dbReference type="CDD" id="cd16917">
    <property type="entry name" value="HATPase_UhpB-NarQ-NarX-like"/>
    <property type="match status" value="1"/>
</dbReference>
<organism evidence="11 12">
    <name type="scientific">Microbacterium terrae</name>
    <dbReference type="NCBI Taxonomy" id="69369"/>
    <lineage>
        <taxon>Bacteria</taxon>
        <taxon>Bacillati</taxon>
        <taxon>Actinomycetota</taxon>
        <taxon>Actinomycetes</taxon>
        <taxon>Micrococcales</taxon>
        <taxon>Microbacteriaceae</taxon>
        <taxon>Microbacterium</taxon>
    </lineage>
</organism>
<dbReference type="Gene3D" id="3.30.450.40">
    <property type="match status" value="1"/>
</dbReference>
<sequence>MITAMPASTTRARASTATARVVGIVLVAFFALWGLGGIVLFAVSSGGEASTMLALPASETDAALSALGWSSPAVLTVVVVAQTAALVTTTIAAGFILASPHPTVYTTSLAVVMVLFVATGTTAASGWTTALPQSAGVSDAATAVASIAFLALAPLFPTGTPVPRWGTAIAATWLVFGSVSLLVPWWTLGDVWILAGSATALSLVTLTIVAQVLRFRHHSDRTQRQQTKWVLLSLSLFLLSLVPVFITPPGTIDAMSGPGGVAFQIIRGLIFMVLFTLIAVSIALAITRYRLFDVDLVIRRTVVAGTLVLLVGLVYATAVGLAALVWQGSGVVAAVATTIVVAFAAHPVRVRLERAVIRGVYGERGDPYGVVARLSDDMRRLTSTAEIAEHVADVIVGDLRYSGATVDVDVADVVRSFDRGDSTARVVTRIPLVHDGERIGELIVRADAGDTLSAATSRLVESVATQAALGIGAARAAEEVRKSRERILLAREEERRRLHRDLHDGLGPGLAGARQRVEAAVSLQSSHPDASRRLLQEASDAMADLLADVRDLVHGLRPPALDELGLSQAVLLASRPLATGGMPQITVAPAPADLPPAVEVAAFRIALEAMTNAARHANARSIGTTFERTAAALIVAVADDGDGIGDAAPGTGRHSMRERAEELGGSLRVTTRRTGGTLVRAELPLQAEGPE</sequence>
<feature type="transmembrane region" description="Helical" evidence="9">
    <location>
        <begin position="73"/>
        <end position="97"/>
    </location>
</feature>
<evidence type="ECO:0000256" key="8">
    <source>
        <dbReference type="ARBA" id="ARBA00023136"/>
    </source>
</evidence>
<dbReference type="InterPro" id="IPR036890">
    <property type="entry name" value="HATPase_C_sf"/>
</dbReference>
<feature type="transmembrane region" description="Helical" evidence="9">
    <location>
        <begin position="227"/>
        <end position="246"/>
    </location>
</feature>
<feature type="transmembrane region" description="Helical" evidence="9">
    <location>
        <begin position="331"/>
        <end position="348"/>
    </location>
</feature>
<evidence type="ECO:0000256" key="6">
    <source>
        <dbReference type="ARBA" id="ARBA00022989"/>
    </source>
</evidence>
<proteinExistence type="predicted"/>
<evidence type="ECO:0000313" key="12">
    <source>
        <dbReference type="Proteomes" id="UP000033956"/>
    </source>
</evidence>
<keyword evidence="6 9" id="KW-1133">Transmembrane helix</keyword>
<dbReference type="Pfam" id="PF07730">
    <property type="entry name" value="HisKA_3"/>
    <property type="match status" value="1"/>
</dbReference>
<keyword evidence="3 11" id="KW-0808">Transferase</keyword>
<name>A0A0M2GY88_9MICO</name>
<keyword evidence="7" id="KW-0902">Two-component regulatory system</keyword>
<dbReference type="Gene3D" id="3.30.565.10">
    <property type="entry name" value="Histidine kinase-like ATPase, C-terminal domain"/>
    <property type="match status" value="1"/>
</dbReference>
<keyword evidence="5 11" id="KW-0418">Kinase</keyword>
<dbReference type="InterPro" id="IPR003594">
    <property type="entry name" value="HATPase_dom"/>
</dbReference>
<comment type="subcellular location">
    <subcellularLocation>
        <location evidence="1">Cell membrane</location>
        <topology evidence="1">Multi-pass membrane protein</topology>
    </subcellularLocation>
</comment>
<dbReference type="InterPro" id="IPR011712">
    <property type="entry name" value="Sig_transdc_His_kin_sub3_dim/P"/>
</dbReference>
<accession>A0A0M2GY88</accession>
<evidence type="ECO:0000256" key="1">
    <source>
        <dbReference type="ARBA" id="ARBA00004651"/>
    </source>
</evidence>
<dbReference type="STRING" id="92835.RS81_02530"/>
<dbReference type="PATRIC" id="fig|92835.4.peg.2563"/>
<keyword evidence="4 9" id="KW-0812">Transmembrane</keyword>
<dbReference type="SUPFAM" id="SSF55781">
    <property type="entry name" value="GAF domain-like"/>
    <property type="match status" value="1"/>
</dbReference>
<dbReference type="AlphaFoldDB" id="A0A0M2GY88"/>
<dbReference type="SUPFAM" id="SSF55874">
    <property type="entry name" value="ATPase domain of HSP90 chaperone/DNA topoisomerase II/histidine kinase"/>
    <property type="match status" value="1"/>
</dbReference>
<dbReference type="GO" id="GO:0005886">
    <property type="term" value="C:plasma membrane"/>
    <property type="evidence" value="ECO:0007669"/>
    <property type="project" value="UniProtKB-SubCell"/>
</dbReference>
<dbReference type="GO" id="GO:0046983">
    <property type="term" value="F:protein dimerization activity"/>
    <property type="evidence" value="ECO:0007669"/>
    <property type="project" value="InterPro"/>
</dbReference>
<protein>
    <submittedName>
        <fullName evidence="11">Signal transduction histidine-protein kinase/phosphatase DegS</fullName>
        <ecNumber evidence="11">2.7.13.3</ecNumber>
    </submittedName>
</protein>
<reference evidence="11 12" key="1">
    <citation type="submission" date="2015-02" db="EMBL/GenBank/DDBJ databases">
        <title>Draft genome sequences of ten Microbacterium spp. with emphasis on heavy metal contaminated environments.</title>
        <authorList>
            <person name="Corretto E."/>
        </authorList>
    </citation>
    <scope>NUCLEOTIDE SEQUENCE [LARGE SCALE GENOMIC DNA]</scope>
    <source>
        <strain evidence="11 12">DSM 12510</strain>
    </source>
</reference>
<evidence type="ECO:0000256" key="2">
    <source>
        <dbReference type="ARBA" id="ARBA00022475"/>
    </source>
</evidence>